<evidence type="ECO:0000256" key="2">
    <source>
        <dbReference type="ARBA" id="ARBA00023239"/>
    </source>
</evidence>
<name>A0ABQ4PZU4_9BURK</name>
<accession>A0ABQ4PZU4</accession>
<keyword evidence="1 5" id="KW-0846">Cobalamin</keyword>
<keyword evidence="7" id="KW-1185">Reference proteome</keyword>
<feature type="binding site" evidence="5">
    <location>
        <position position="156"/>
    </location>
    <ligand>
        <name>adenosylcob(III)alamin</name>
        <dbReference type="ChEBI" id="CHEBI:18408"/>
    </ligand>
</feature>
<dbReference type="EC" id="4.3.1.7" evidence="5"/>
<reference evidence="6 7" key="1">
    <citation type="journal article" date="2022" name="Int. J. Syst. Evol. Microbiol.">
        <title>Noviherbaspirillum aridicola sp. nov., isolated from an arid soil in Pakistan.</title>
        <authorList>
            <person name="Khan I.U."/>
            <person name="Saqib M."/>
            <person name="Amin A."/>
            <person name="Hussain F."/>
            <person name="Li L."/>
            <person name="Liu Y.H."/>
            <person name="Fang B.Z."/>
            <person name="Ahmed I."/>
            <person name="Li W.J."/>
        </authorList>
    </citation>
    <scope>NUCLEOTIDE SEQUENCE [LARGE SCALE GENOMIC DNA]</scope>
    <source>
        <strain evidence="6 7">NCCP-691</strain>
    </source>
</reference>
<evidence type="ECO:0000313" key="7">
    <source>
        <dbReference type="Proteomes" id="UP000887222"/>
    </source>
</evidence>
<comment type="caution">
    <text evidence="6">The sequence shown here is derived from an EMBL/GenBank/DDBJ whole genome shotgun (WGS) entry which is preliminary data.</text>
</comment>
<comment type="pathway">
    <text evidence="5">Amine and polyamine degradation; ethanolamine degradation.</text>
</comment>
<dbReference type="Pfam" id="PF05985">
    <property type="entry name" value="EutC"/>
    <property type="match status" value="1"/>
</dbReference>
<keyword evidence="2 5" id="KW-0456">Lyase</keyword>
<evidence type="ECO:0000256" key="1">
    <source>
        <dbReference type="ARBA" id="ARBA00022628"/>
    </source>
</evidence>
<feature type="binding site" evidence="5">
    <location>
        <position position="206"/>
    </location>
    <ligand>
        <name>adenosylcob(III)alamin</name>
        <dbReference type="ChEBI" id="CHEBI:18408"/>
    </ligand>
</feature>
<dbReference type="InterPro" id="IPR042251">
    <property type="entry name" value="EutC_C"/>
</dbReference>
<comment type="catalytic activity">
    <reaction evidence="5">
        <text>ethanolamine = acetaldehyde + NH4(+)</text>
        <dbReference type="Rhea" id="RHEA:15313"/>
        <dbReference type="ChEBI" id="CHEBI:15343"/>
        <dbReference type="ChEBI" id="CHEBI:28938"/>
        <dbReference type="ChEBI" id="CHEBI:57603"/>
        <dbReference type="EC" id="4.3.1.7"/>
    </reaction>
</comment>
<dbReference type="PIRSF" id="PIRSF018982">
    <property type="entry name" value="EutC"/>
    <property type="match status" value="1"/>
</dbReference>
<dbReference type="Gene3D" id="3.40.50.11240">
    <property type="entry name" value="Ethanolamine ammonia-lyase light chain (EutC)"/>
    <property type="match status" value="1"/>
</dbReference>
<dbReference type="PANTHER" id="PTHR39330:SF1">
    <property type="entry name" value="ETHANOLAMINE AMMONIA-LYASE SMALL SUBUNIT"/>
    <property type="match status" value="1"/>
</dbReference>
<dbReference type="EMBL" id="BPMK01000001">
    <property type="protein sequence ID" value="GIZ50338.1"/>
    <property type="molecule type" value="Genomic_DNA"/>
</dbReference>
<evidence type="ECO:0000256" key="3">
    <source>
        <dbReference type="ARBA" id="ARBA00023285"/>
    </source>
</evidence>
<gene>
    <name evidence="5 6" type="primary">eutC</name>
    <name evidence="6" type="ORF">NCCP691_03520</name>
</gene>
<dbReference type="Gene3D" id="1.10.30.40">
    <property type="entry name" value="Ethanolamine ammonia-lyase light chain (EutC), N-terminal domain"/>
    <property type="match status" value="1"/>
</dbReference>
<dbReference type="NCBIfam" id="NF003971">
    <property type="entry name" value="PRK05465.1"/>
    <property type="match status" value="1"/>
</dbReference>
<dbReference type="PANTHER" id="PTHR39330">
    <property type="entry name" value="ETHANOLAMINE AMMONIA-LYASE LIGHT CHAIN"/>
    <property type="match status" value="1"/>
</dbReference>
<dbReference type="RefSeq" id="WP_220806504.1">
    <property type="nucleotide sequence ID" value="NZ_BPMK01000001.1"/>
</dbReference>
<comment type="subcellular location">
    <subcellularLocation>
        <location evidence="5">Bacterial microcompartment</location>
    </subcellularLocation>
</comment>
<feature type="binding site" evidence="5">
    <location>
        <position position="177"/>
    </location>
    <ligand>
        <name>adenosylcob(III)alamin</name>
        <dbReference type="ChEBI" id="CHEBI:18408"/>
    </ligand>
</feature>
<sequence>MSRPPRTAGDPWQQLRSCTRARIALGRTGSSLPTTEVLRFGVAHAAARDAVHAALDVAALATALAGGGFRVLQAHSAATDRQVYLLRPDLGRRLDDESRMRLEKEAPASELAIVVGDGLSAAAVQEHALPVLERLRGALDGDWDGRPVVIARQARVALGDGIACALRARAVAVLIGERPGLSSTDSLGIYFTWSPRIGSLDSERNCISNIRPAGLGYDDAARQLAALIRLSRRLGMSGVRLGAALLKA</sequence>
<evidence type="ECO:0000256" key="4">
    <source>
        <dbReference type="ARBA" id="ARBA00024446"/>
    </source>
</evidence>
<keyword evidence="4 5" id="KW-1283">Bacterial microcompartment</keyword>
<dbReference type="InterPro" id="IPR009246">
    <property type="entry name" value="EutC"/>
</dbReference>
<organism evidence="6 7">
    <name type="scientific">Noviherbaspirillum aridicola</name>
    <dbReference type="NCBI Taxonomy" id="2849687"/>
    <lineage>
        <taxon>Bacteria</taxon>
        <taxon>Pseudomonadati</taxon>
        <taxon>Pseudomonadota</taxon>
        <taxon>Betaproteobacteria</taxon>
        <taxon>Burkholderiales</taxon>
        <taxon>Oxalobacteraceae</taxon>
        <taxon>Noviherbaspirillum</taxon>
    </lineage>
</organism>
<dbReference type="HAMAP" id="MF_00601">
    <property type="entry name" value="EutC"/>
    <property type="match status" value="1"/>
</dbReference>
<comment type="subunit">
    <text evidence="5">The basic unit is a heterodimer which dimerizes to form tetramers. The heterotetramers trimerize; 6 large subunits form a core ring with 6 small subunits projecting outwards.</text>
</comment>
<comment type="function">
    <text evidence="5">Catalyzes the deamination of various vicinal amino-alcohols to oxo compounds. Allows this organism to utilize ethanolamine as the sole source of nitrogen and carbon in the presence of external vitamin B12.</text>
</comment>
<evidence type="ECO:0000313" key="6">
    <source>
        <dbReference type="EMBL" id="GIZ50338.1"/>
    </source>
</evidence>
<keyword evidence="3 5" id="KW-0170">Cobalt</keyword>
<proteinExistence type="inferred from homology"/>
<comment type="cofactor">
    <cofactor evidence="5">
        <name>adenosylcob(III)alamin</name>
        <dbReference type="ChEBI" id="CHEBI:18408"/>
    </cofactor>
    <text evidence="5">Binds between the large and small subunits.</text>
</comment>
<protein>
    <recommendedName>
        <fullName evidence="5">Ethanolamine ammonia-lyase small subunit</fullName>
        <shortName evidence="5">EAL small subunit</shortName>
        <ecNumber evidence="5">4.3.1.7</ecNumber>
    </recommendedName>
</protein>
<evidence type="ECO:0000256" key="5">
    <source>
        <dbReference type="HAMAP-Rule" id="MF_00601"/>
    </source>
</evidence>
<comment type="similarity">
    <text evidence="5">Belongs to the EutC family.</text>
</comment>
<dbReference type="InterPro" id="IPR042255">
    <property type="entry name" value="EutC_N"/>
</dbReference>
<dbReference type="Proteomes" id="UP000887222">
    <property type="component" value="Unassembled WGS sequence"/>
</dbReference>